<name>A0ABS8V8B4_DATST</name>
<dbReference type="Proteomes" id="UP000823775">
    <property type="component" value="Unassembled WGS sequence"/>
</dbReference>
<protein>
    <submittedName>
        <fullName evidence="1">Uncharacterized protein</fullName>
    </submittedName>
</protein>
<proteinExistence type="predicted"/>
<comment type="caution">
    <text evidence="1">The sequence shown here is derived from an EMBL/GenBank/DDBJ whole genome shotgun (WGS) entry which is preliminary data.</text>
</comment>
<organism evidence="1 2">
    <name type="scientific">Datura stramonium</name>
    <name type="common">Jimsonweed</name>
    <name type="synonym">Common thornapple</name>
    <dbReference type="NCBI Taxonomy" id="4076"/>
    <lineage>
        <taxon>Eukaryota</taxon>
        <taxon>Viridiplantae</taxon>
        <taxon>Streptophyta</taxon>
        <taxon>Embryophyta</taxon>
        <taxon>Tracheophyta</taxon>
        <taxon>Spermatophyta</taxon>
        <taxon>Magnoliopsida</taxon>
        <taxon>eudicotyledons</taxon>
        <taxon>Gunneridae</taxon>
        <taxon>Pentapetalae</taxon>
        <taxon>asterids</taxon>
        <taxon>lamiids</taxon>
        <taxon>Solanales</taxon>
        <taxon>Solanaceae</taxon>
        <taxon>Solanoideae</taxon>
        <taxon>Datureae</taxon>
        <taxon>Datura</taxon>
    </lineage>
</organism>
<evidence type="ECO:0000313" key="2">
    <source>
        <dbReference type="Proteomes" id="UP000823775"/>
    </source>
</evidence>
<accession>A0ABS8V8B4</accession>
<dbReference type="EMBL" id="JACEIK010003752">
    <property type="protein sequence ID" value="MCD9642979.1"/>
    <property type="molecule type" value="Genomic_DNA"/>
</dbReference>
<sequence>MCHFDLDITDNSGTLTTIVSETLGERLLSITAEQIYETVITKNESLPTAHIKQQLAHKIFNLQLQKSLFRMPDQKFGILIVSSWTEKEDVLSPKFPLSVLSDEE</sequence>
<keyword evidence="2" id="KW-1185">Reference proteome</keyword>
<gene>
    <name evidence="1" type="ORF">HAX54_030077</name>
</gene>
<evidence type="ECO:0000313" key="1">
    <source>
        <dbReference type="EMBL" id="MCD9642979.1"/>
    </source>
</evidence>
<feature type="non-terminal residue" evidence="1">
    <location>
        <position position="104"/>
    </location>
</feature>
<reference evidence="1 2" key="1">
    <citation type="journal article" date="2021" name="BMC Genomics">
        <title>Datura genome reveals duplications of psychoactive alkaloid biosynthetic genes and high mutation rate following tissue culture.</title>
        <authorList>
            <person name="Rajewski A."/>
            <person name="Carter-House D."/>
            <person name="Stajich J."/>
            <person name="Litt A."/>
        </authorList>
    </citation>
    <scope>NUCLEOTIDE SEQUENCE [LARGE SCALE GENOMIC DNA]</scope>
    <source>
        <strain evidence="1">AR-01</strain>
    </source>
</reference>